<dbReference type="PANTHER" id="PTHR43794">
    <property type="entry name" value="AMINOHYDROLASE SSNA-RELATED"/>
    <property type="match status" value="1"/>
</dbReference>
<gene>
    <name evidence="4" type="ORF">EYH02_06245</name>
</gene>
<evidence type="ECO:0000313" key="4">
    <source>
        <dbReference type="EMBL" id="HIP57641.1"/>
    </source>
</evidence>
<organism evidence="4 5">
    <name type="scientific">Ignisphaera aggregans</name>
    <dbReference type="NCBI Taxonomy" id="334771"/>
    <lineage>
        <taxon>Archaea</taxon>
        <taxon>Thermoproteota</taxon>
        <taxon>Thermoprotei</taxon>
        <taxon>Desulfurococcales</taxon>
        <taxon>Desulfurococcaceae</taxon>
        <taxon>Ignisphaera</taxon>
    </lineage>
</organism>
<sequence>MSLLLRQCKYVISPLSLHEIAVYGERDILIENGVIECFAKHCDAPRGIDIIDCREFIAMPALGNAHTHAAMVALRGYADDYELFEWLERVWQAEKLLSRDVVYFATLIGCIEMAMSGIGAFQDMYFFPDEVVRAALKIGLRVRTGPIVGIDNLDMKRWKALESSSNGMFNTVINLHSLYGVDMDLIEKAFELSKTHSIDIHMHISETRREVFEVKRRFGKLPIEFLESRGWLSPRLIAVHLNWVTTWELDYIARAKVRVVVNPTSGAKLAVGGFAPLREMLERGIDVGLGTDGACSSNRLSILREMRMLVLLYRHNYWDTWIRASHALYIATRGSYGVMKIRGGVIEPGAVGDIVLIDLKTPWLYPTTPTRLVSHIVYALEQSNIRYTIVNGRVVWSPETSENLVKLFLEATKHIDRYIDKIEELREDVRKGEARSFTIPKPRGEQDCPQAG</sequence>
<evidence type="ECO:0000259" key="3">
    <source>
        <dbReference type="Pfam" id="PF01979"/>
    </source>
</evidence>
<evidence type="ECO:0000313" key="5">
    <source>
        <dbReference type="Proteomes" id="UP000605805"/>
    </source>
</evidence>
<dbReference type="InterPro" id="IPR006680">
    <property type="entry name" value="Amidohydro-rel"/>
</dbReference>
<dbReference type="EMBL" id="DQTV01000124">
    <property type="protein sequence ID" value="HIP57641.1"/>
    <property type="molecule type" value="Genomic_DNA"/>
</dbReference>
<dbReference type="AlphaFoldDB" id="A0A832YZ82"/>
<name>A0A832YZ82_9CREN</name>
<dbReference type="SUPFAM" id="SSF51556">
    <property type="entry name" value="Metallo-dependent hydrolases"/>
    <property type="match status" value="1"/>
</dbReference>
<dbReference type="GO" id="GO:0016810">
    <property type="term" value="F:hydrolase activity, acting on carbon-nitrogen (but not peptide) bonds"/>
    <property type="evidence" value="ECO:0007669"/>
    <property type="project" value="InterPro"/>
</dbReference>
<dbReference type="InterPro" id="IPR011059">
    <property type="entry name" value="Metal-dep_hydrolase_composite"/>
</dbReference>
<dbReference type="Gene3D" id="2.30.40.10">
    <property type="entry name" value="Urease, subunit C, domain 1"/>
    <property type="match status" value="1"/>
</dbReference>
<feature type="region of interest" description="Disordered" evidence="2">
    <location>
        <begin position="433"/>
        <end position="452"/>
    </location>
</feature>
<dbReference type="Pfam" id="PF01979">
    <property type="entry name" value="Amidohydro_1"/>
    <property type="match status" value="1"/>
</dbReference>
<protein>
    <submittedName>
        <fullName evidence="4">Amidohydrolase</fullName>
    </submittedName>
</protein>
<dbReference type="Gene3D" id="3.20.20.140">
    <property type="entry name" value="Metal-dependent hydrolases"/>
    <property type="match status" value="1"/>
</dbReference>
<keyword evidence="1 4" id="KW-0378">Hydrolase</keyword>
<dbReference type="SUPFAM" id="SSF51338">
    <property type="entry name" value="Composite domain of metallo-dependent hydrolases"/>
    <property type="match status" value="1"/>
</dbReference>
<feature type="domain" description="Amidohydrolase-related" evidence="3">
    <location>
        <begin position="57"/>
        <end position="395"/>
    </location>
</feature>
<dbReference type="CDD" id="cd01298">
    <property type="entry name" value="ATZ_TRZ_like"/>
    <property type="match status" value="1"/>
</dbReference>
<proteinExistence type="predicted"/>
<dbReference type="InterPro" id="IPR050287">
    <property type="entry name" value="MTA/SAH_deaminase"/>
</dbReference>
<evidence type="ECO:0000256" key="2">
    <source>
        <dbReference type="SAM" id="MobiDB-lite"/>
    </source>
</evidence>
<accession>A0A832YZ82</accession>
<reference evidence="4" key="1">
    <citation type="journal article" date="2020" name="ISME J.">
        <title>Gammaproteobacteria mediating utilization of methyl-, sulfur- and petroleum organic compounds in deep ocean hydrothermal plumes.</title>
        <authorList>
            <person name="Zhou Z."/>
            <person name="Liu Y."/>
            <person name="Pan J."/>
            <person name="Cron B.R."/>
            <person name="Toner B.M."/>
            <person name="Anantharaman K."/>
            <person name="Breier J.A."/>
            <person name="Dick G.J."/>
            <person name="Li M."/>
        </authorList>
    </citation>
    <scope>NUCLEOTIDE SEQUENCE</scope>
    <source>
        <strain evidence="4">SZUA-1435</strain>
    </source>
</reference>
<comment type="caution">
    <text evidence="4">The sequence shown here is derived from an EMBL/GenBank/DDBJ whole genome shotgun (WGS) entry which is preliminary data.</text>
</comment>
<evidence type="ECO:0000256" key="1">
    <source>
        <dbReference type="ARBA" id="ARBA00022801"/>
    </source>
</evidence>
<dbReference type="Proteomes" id="UP000605805">
    <property type="component" value="Unassembled WGS sequence"/>
</dbReference>
<dbReference type="InterPro" id="IPR032466">
    <property type="entry name" value="Metal_Hydrolase"/>
</dbReference>
<dbReference type="PANTHER" id="PTHR43794:SF11">
    <property type="entry name" value="AMIDOHYDROLASE-RELATED DOMAIN-CONTAINING PROTEIN"/>
    <property type="match status" value="1"/>
</dbReference>